<accession>A0A1M5SJD8</accession>
<organism evidence="1 2">
    <name type="scientific">Thermosipho atlanticus DSM 15807</name>
    <dbReference type="NCBI Taxonomy" id="1123380"/>
    <lineage>
        <taxon>Bacteria</taxon>
        <taxon>Thermotogati</taxon>
        <taxon>Thermotogota</taxon>
        <taxon>Thermotogae</taxon>
        <taxon>Thermotogales</taxon>
        <taxon>Fervidobacteriaceae</taxon>
        <taxon>Thermosipho</taxon>
    </lineage>
</organism>
<evidence type="ECO:0000313" key="2">
    <source>
        <dbReference type="Proteomes" id="UP000242592"/>
    </source>
</evidence>
<dbReference type="AlphaFoldDB" id="A0A1M5SJD8"/>
<reference evidence="2" key="1">
    <citation type="submission" date="2016-11" db="EMBL/GenBank/DDBJ databases">
        <authorList>
            <person name="Varghese N."/>
            <person name="Submissions S."/>
        </authorList>
    </citation>
    <scope>NUCLEOTIDE SEQUENCE [LARGE SCALE GENOMIC DNA]</scope>
    <source>
        <strain evidence="2">DSM 15807</strain>
    </source>
</reference>
<protein>
    <recommendedName>
        <fullName evidence="3">N-acetyltransferase domain-containing protein</fullName>
    </recommendedName>
</protein>
<keyword evidence="2" id="KW-1185">Reference proteome</keyword>
<dbReference type="OrthoDB" id="43577at2"/>
<dbReference type="SUPFAM" id="SSF55729">
    <property type="entry name" value="Acyl-CoA N-acyltransferases (Nat)"/>
    <property type="match status" value="1"/>
</dbReference>
<evidence type="ECO:0008006" key="3">
    <source>
        <dbReference type="Google" id="ProtNLM"/>
    </source>
</evidence>
<proteinExistence type="predicted"/>
<sequence>MWKEVPEKVSQEKITFDVRELEPILSGPSLKLEPYKPEMAKLKDGSYLYIRPLKKEEVPLLLPFVKKLLDVDHDFYDIVGARVYAELLGWYRNRLKDPYFMIGTINGKLAGFANARVMNEDIHISLHSMAFVRGLRVGAIMYYAKTKYAFEVLGAKEWWATYESYNGFKRWGLGMAQPSYPWPDVQHELGGAKVYYITRQYWDLSVKEYLKQLVKTELEEPTPEVIEANKELIIPENPVV</sequence>
<gene>
    <name evidence="1" type="ORF">SAMN02745199_0906</name>
</gene>
<dbReference type="EMBL" id="FQXN01000003">
    <property type="protein sequence ID" value="SHH38565.1"/>
    <property type="molecule type" value="Genomic_DNA"/>
</dbReference>
<dbReference type="RefSeq" id="WP_073072711.1">
    <property type="nucleotide sequence ID" value="NZ_FQXN01000003.1"/>
</dbReference>
<dbReference type="Proteomes" id="UP000242592">
    <property type="component" value="Unassembled WGS sequence"/>
</dbReference>
<name>A0A1M5SJD8_9BACT</name>
<dbReference type="InterPro" id="IPR016181">
    <property type="entry name" value="Acyl_CoA_acyltransferase"/>
</dbReference>
<evidence type="ECO:0000313" key="1">
    <source>
        <dbReference type="EMBL" id="SHH38565.1"/>
    </source>
</evidence>
<dbReference type="STRING" id="1123380.SAMN02745199_0906"/>